<evidence type="ECO:0000256" key="1">
    <source>
        <dbReference type="SAM" id="SignalP"/>
    </source>
</evidence>
<dbReference type="AlphaFoldDB" id="A0A7S2B065"/>
<feature type="chain" id="PRO_5030834569" evidence="1">
    <location>
        <begin position="23"/>
        <end position="317"/>
    </location>
</feature>
<proteinExistence type="predicted"/>
<feature type="signal peptide" evidence="1">
    <location>
        <begin position="1"/>
        <end position="22"/>
    </location>
</feature>
<sequence>MMLLVRVCAAACAAVRWPLAKAKTKKKEVSNDEPWKKVVQNEMRCDPRQLDLLQEHLSFEMQLPRDPHARLPNWYLTDIEKILMEAKLLSPSRPSGKMLPGDTYHVSGQNPKIGSSIEGTQHTQIQRGCLADHPILMMTSRPWRSQKLESSSDAILDIVPVGQHEDAVMLKIVCEDPTSPPIVKLLVDLRLELLLTLCGGEPRNVDFAVKCLPTGGDGRFGIIFVPISQLAYSKEDGHYTNPLTGCRSVDESELPVCKIDFGTVSGIFLVDCDSVSWSASMRNGEKSVRGAYNFSRLPGARKAMEAFMKSKGYFDGA</sequence>
<accession>A0A7S2B065</accession>
<gene>
    <name evidence="2" type="ORF">DSPE1174_LOCUS4658</name>
</gene>
<keyword evidence="1" id="KW-0732">Signal</keyword>
<dbReference type="EMBL" id="HBGS01008856">
    <property type="protein sequence ID" value="CAD9382641.1"/>
    <property type="molecule type" value="Transcribed_RNA"/>
</dbReference>
<organism evidence="2">
    <name type="scientific">Octactis speculum</name>
    <dbReference type="NCBI Taxonomy" id="3111310"/>
    <lineage>
        <taxon>Eukaryota</taxon>
        <taxon>Sar</taxon>
        <taxon>Stramenopiles</taxon>
        <taxon>Ochrophyta</taxon>
        <taxon>Dictyochophyceae</taxon>
        <taxon>Dictyochales</taxon>
        <taxon>Dictyochaceae</taxon>
        <taxon>Octactis</taxon>
    </lineage>
</organism>
<protein>
    <submittedName>
        <fullName evidence="2">Uncharacterized protein</fullName>
    </submittedName>
</protein>
<reference evidence="2" key="1">
    <citation type="submission" date="2021-01" db="EMBL/GenBank/DDBJ databases">
        <authorList>
            <person name="Corre E."/>
            <person name="Pelletier E."/>
            <person name="Niang G."/>
            <person name="Scheremetjew M."/>
            <person name="Finn R."/>
            <person name="Kale V."/>
            <person name="Holt S."/>
            <person name="Cochrane G."/>
            <person name="Meng A."/>
            <person name="Brown T."/>
            <person name="Cohen L."/>
        </authorList>
    </citation>
    <scope>NUCLEOTIDE SEQUENCE</scope>
    <source>
        <strain evidence="2">CCMP1381</strain>
    </source>
</reference>
<name>A0A7S2B065_9STRA</name>
<evidence type="ECO:0000313" key="2">
    <source>
        <dbReference type="EMBL" id="CAD9382641.1"/>
    </source>
</evidence>